<evidence type="ECO:0000259" key="7">
    <source>
        <dbReference type="Pfam" id="PF14378"/>
    </source>
</evidence>
<evidence type="ECO:0000256" key="2">
    <source>
        <dbReference type="ARBA" id="ARBA00022692"/>
    </source>
</evidence>
<feature type="domain" description="Inositolphosphotransferase Aur1/Ipt1" evidence="7">
    <location>
        <begin position="52"/>
        <end position="237"/>
    </location>
</feature>
<feature type="transmembrane region" description="Helical" evidence="6">
    <location>
        <begin position="21"/>
        <end position="39"/>
    </location>
</feature>
<evidence type="ECO:0000313" key="8">
    <source>
        <dbReference type="EMBL" id="GEL93714.1"/>
    </source>
</evidence>
<evidence type="ECO:0000256" key="3">
    <source>
        <dbReference type="ARBA" id="ARBA00022989"/>
    </source>
</evidence>
<dbReference type="PANTHER" id="PTHR31310">
    <property type="match status" value="1"/>
</dbReference>
<comment type="subcellular location">
    <subcellularLocation>
        <location evidence="1">Membrane</location>
        <topology evidence="1">Multi-pass membrane protein</topology>
    </subcellularLocation>
</comment>
<dbReference type="SUPFAM" id="SSF48317">
    <property type="entry name" value="Acid phosphatase/Vanadium-dependent haloperoxidase"/>
    <property type="match status" value="1"/>
</dbReference>
<feature type="transmembrane region" description="Helical" evidence="6">
    <location>
        <begin position="84"/>
        <end position="103"/>
    </location>
</feature>
<dbReference type="InterPro" id="IPR026841">
    <property type="entry name" value="Aur1/Ipt1"/>
</dbReference>
<proteinExistence type="predicted"/>
<sequence>MTLDEAAPPRLRRSRGEMLRELGLVVGLYMAYSATRLAASGSWDVAKAHARGILGFERWLGIDVEHSLNHALAQHTSLEVLSSYWYQSAHFLVTPTLLVVLFFRRPTVYKPARTALIAATVLALFGYFFFPTAPPRLLGEYVDTVSESAAYGWWPTAEQQAASGANSVTNQVAAMPSMHVGWALWVSLVLAVLARRTWLKIAAFGYVTTTALVVTVTGNHWVLDAVAGAGLVLVVSWVCARSYGLWPRREPAAAERTPTFATADDEPFALASSVEPPPELDSDASRD</sequence>
<organism evidence="8 9">
    <name type="scientific">Cellulomonas composti</name>
    <dbReference type="NCBI Taxonomy" id="266130"/>
    <lineage>
        <taxon>Bacteria</taxon>
        <taxon>Bacillati</taxon>
        <taxon>Actinomycetota</taxon>
        <taxon>Actinomycetes</taxon>
        <taxon>Micrococcales</taxon>
        <taxon>Cellulomonadaceae</taxon>
        <taxon>Cellulomonas</taxon>
    </lineage>
</organism>
<evidence type="ECO:0000256" key="6">
    <source>
        <dbReference type="SAM" id="Phobius"/>
    </source>
</evidence>
<protein>
    <recommendedName>
        <fullName evidence="7">Inositolphosphotransferase Aur1/Ipt1 domain-containing protein</fullName>
    </recommendedName>
</protein>
<dbReference type="Proteomes" id="UP000321720">
    <property type="component" value="Unassembled WGS sequence"/>
</dbReference>
<feature type="region of interest" description="Disordered" evidence="5">
    <location>
        <begin position="251"/>
        <end position="287"/>
    </location>
</feature>
<dbReference type="EMBL" id="BJWG01000001">
    <property type="protein sequence ID" value="GEL93714.1"/>
    <property type="molecule type" value="Genomic_DNA"/>
</dbReference>
<evidence type="ECO:0000256" key="4">
    <source>
        <dbReference type="ARBA" id="ARBA00023136"/>
    </source>
</evidence>
<gene>
    <name evidence="8" type="ORF">CCO02nite_03720</name>
</gene>
<dbReference type="AlphaFoldDB" id="A0A511J6V6"/>
<reference evidence="8 9" key="1">
    <citation type="submission" date="2019-07" db="EMBL/GenBank/DDBJ databases">
        <title>Whole genome shotgun sequence of Cellulomonas composti NBRC 100758.</title>
        <authorList>
            <person name="Hosoyama A."/>
            <person name="Uohara A."/>
            <person name="Ohji S."/>
            <person name="Ichikawa N."/>
        </authorList>
    </citation>
    <scope>NUCLEOTIDE SEQUENCE [LARGE SCALE GENOMIC DNA]</scope>
    <source>
        <strain evidence="8 9">NBRC 100758</strain>
    </source>
</reference>
<dbReference type="Gene3D" id="1.20.144.10">
    <property type="entry name" value="Phosphatidic acid phosphatase type 2/haloperoxidase"/>
    <property type="match status" value="1"/>
</dbReference>
<name>A0A511J6V6_9CELL</name>
<comment type="caution">
    <text evidence="8">The sequence shown here is derived from an EMBL/GenBank/DDBJ whole genome shotgun (WGS) entry which is preliminary data.</text>
</comment>
<evidence type="ECO:0000256" key="5">
    <source>
        <dbReference type="SAM" id="MobiDB-lite"/>
    </source>
</evidence>
<feature type="compositionally biased region" description="Acidic residues" evidence="5">
    <location>
        <begin position="278"/>
        <end position="287"/>
    </location>
</feature>
<dbReference type="PANTHER" id="PTHR31310:SF7">
    <property type="entry name" value="PA-PHOSPHATASE RELATED-FAMILY PROTEIN DDB_G0268928"/>
    <property type="match status" value="1"/>
</dbReference>
<feature type="transmembrane region" description="Helical" evidence="6">
    <location>
        <begin position="115"/>
        <end position="133"/>
    </location>
</feature>
<dbReference type="InterPro" id="IPR052185">
    <property type="entry name" value="IPC_Synthase-Related"/>
</dbReference>
<feature type="transmembrane region" description="Helical" evidence="6">
    <location>
        <begin position="227"/>
        <end position="246"/>
    </location>
</feature>
<keyword evidence="2 6" id="KW-0812">Transmembrane</keyword>
<keyword evidence="9" id="KW-1185">Reference proteome</keyword>
<dbReference type="CDD" id="cd03386">
    <property type="entry name" value="PAP2_Aur1_like"/>
    <property type="match status" value="1"/>
</dbReference>
<feature type="transmembrane region" description="Helical" evidence="6">
    <location>
        <begin position="201"/>
        <end position="221"/>
    </location>
</feature>
<accession>A0A511J6V6</accession>
<dbReference type="GO" id="GO:0016020">
    <property type="term" value="C:membrane"/>
    <property type="evidence" value="ECO:0007669"/>
    <property type="project" value="UniProtKB-SubCell"/>
</dbReference>
<feature type="transmembrane region" description="Helical" evidence="6">
    <location>
        <begin position="173"/>
        <end position="194"/>
    </location>
</feature>
<keyword evidence="4 6" id="KW-0472">Membrane</keyword>
<dbReference type="Pfam" id="PF14378">
    <property type="entry name" value="PAP2_3"/>
    <property type="match status" value="1"/>
</dbReference>
<dbReference type="InterPro" id="IPR036938">
    <property type="entry name" value="PAP2/HPO_sf"/>
</dbReference>
<evidence type="ECO:0000313" key="9">
    <source>
        <dbReference type="Proteomes" id="UP000321720"/>
    </source>
</evidence>
<keyword evidence="3 6" id="KW-1133">Transmembrane helix</keyword>
<evidence type="ECO:0000256" key="1">
    <source>
        <dbReference type="ARBA" id="ARBA00004141"/>
    </source>
</evidence>
<dbReference type="RefSeq" id="WP_186812544.1">
    <property type="nucleotide sequence ID" value="NZ_BJWG01000001.1"/>
</dbReference>